<dbReference type="InParanoid" id="A0A7R8YVE4"/>
<protein>
    <recommendedName>
        <fullName evidence="4">Single domain-containing protein</fullName>
    </recommendedName>
</protein>
<evidence type="ECO:0000313" key="6">
    <source>
        <dbReference type="Proteomes" id="UP000594454"/>
    </source>
</evidence>
<organism evidence="5 6">
    <name type="scientific">Hermetia illucens</name>
    <name type="common">Black soldier fly</name>
    <dbReference type="NCBI Taxonomy" id="343691"/>
    <lineage>
        <taxon>Eukaryota</taxon>
        <taxon>Metazoa</taxon>
        <taxon>Ecdysozoa</taxon>
        <taxon>Arthropoda</taxon>
        <taxon>Hexapoda</taxon>
        <taxon>Insecta</taxon>
        <taxon>Pterygota</taxon>
        <taxon>Neoptera</taxon>
        <taxon>Endopterygota</taxon>
        <taxon>Diptera</taxon>
        <taxon>Brachycera</taxon>
        <taxon>Stratiomyomorpha</taxon>
        <taxon>Stratiomyidae</taxon>
        <taxon>Hermetiinae</taxon>
        <taxon>Hermetia</taxon>
    </lineage>
</organism>
<accession>A0A7R8YVE4</accession>
<evidence type="ECO:0000256" key="3">
    <source>
        <dbReference type="SAM" id="SignalP"/>
    </source>
</evidence>
<keyword evidence="6" id="KW-1185">Reference proteome</keyword>
<sequence length="94" mass="10631">MKYFHLSILIFGIFYITCVTGAGRVPLRCFDAPTQHYWNAGTSYNPIGQCVSLQCNSRGQRVQLSCPIISTEGCRKQPVNLRKPYPQCCPTCRK</sequence>
<feature type="signal peptide" evidence="3">
    <location>
        <begin position="1"/>
        <end position="21"/>
    </location>
</feature>
<evidence type="ECO:0000313" key="5">
    <source>
        <dbReference type="EMBL" id="CAD7086762.1"/>
    </source>
</evidence>
<gene>
    <name evidence="5" type="ORF">HERILL_LOCUS9510</name>
</gene>
<dbReference type="EMBL" id="LR899012">
    <property type="protein sequence ID" value="CAD7086762.1"/>
    <property type="molecule type" value="Genomic_DNA"/>
</dbReference>
<feature type="chain" id="PRO_5031512653" description="Single domain-containing protein" evidence="3">
    <location>
        <begin position="22"/>
        <end position="94"/>
    </location>
</feature>
<reference evidence="5 6" key="1">
    <citation type="submission" date="2020-11" db="EMBL/GenBank/DDBJ databases">
        <authorList>
            <person name="Wallbank WR R."/>
            <person name="Pardo Diaz C."/>
            <person name="Kozak K."/>
            <person name="Martin S."/>
            <person name="Jiggins C."/>
            <person name="Moest M."/>
            <person name="Warren A I."/>
            <person name="Generalovic N T."/>
            <person name="Byers J.R.P. K."/>
            <person name="Montejo-Kovacevich G."/>
            <person name="Yen C E."/>
        </authorList>
    </citation>
    <scope>NUCLEOTIDE SEQUENCE [LARGE SCALE GENOMIC DNA]</scope>
</reference>
<evidence type="ECO:0000256" key="2">
    <source>
        <dbReference type="ARBA" id="ARBA00022525"/>
    </source>
</evidence>
<keyword evidence="3" id="KW-0732">Signal</keyword>
<dbReference type="FunCoup" id="A0A7R8YVE4">
    <property type="interactions" value="60"/>
</dbReference>
<proteinExistence type="predicted"/>
<evidence type="ECO:0000256" key="1">
    <source>
        <dbReference type="ARBA" id="ARBA00004613"/>
    </source>
</evidence>
<keyword evidence="2" id="KW-0964">Secreted</keyword>
<dbReference type="SMART" id="SM01318">
    <property type="entry name" value="SVWC"/>
    <property type="match status" value="1"/>
</dbReference>
<dbReference type="Proteomes" id="UP000594454">
    <property type="component" value="Chromosome 4"/>
</dbReference>
<dbReference type="AlphaFoldDB" id="A0A7R8YVE4"/>
<feature type="domain" description="Single" evidence="4">
    <location>
        <begin position="29"/>
        <end position="92"/>
    </location>
</feature>
<comment type="subcellular location">
    <subcellularLocation>
        <location evidence="1">Secreted</location>
    </subcellularLocation>
</comment>
<name>A0A7R8YVE4_HERIL</name>
<dbReference type="GO" id="GO:0005576">
    <property type="term" value="C:extracellular region"/>
    <property type="evidence" value="ECO:0007669"/>
    <property type="project" value="UniProtKB-SubCell"/>
</dbReference>
<evidence type="ECO:0000259" key="4">
    <source>
        <dbReference type="SMART" id="SM01318"/>
    </source>
</evidence>
<dbReference type="InterPro" id="IPR029277">
    <property type="entry name" value="SVWC_dom"/>
</dbReference>
<dbReference type="Pfam" id="PF15430">
    <property type="entry name" value="SVWC"/>
    <property type="match status" value="1"/>
</dbReference>